<dbReference type="SUPFAM" id="SSF52833">
    <property type="entry name" value="Thioredoxin-like"/>
    <property type="match status" value="1"/>
</dbReference>
<evidence type="ECO:0000313" key="12">
    <source>
        <dbReference type="EMBL" id="RNL41432.1"/>
    </source>
</evidence>
<dbReference type="CDD" id="cd02947">
    <property type="entry name" value="TRX_family"/>
    <property type="match status" value="1"/>
</dbReference>
<protein>
    <recommendedName>
        <fullName evidence="6 7">Thioredoxin</fullName>
    </recommendedName>
</protein>
<feature type="active site" description="Nucleophile" evidence="8">
    <location>
        <position position="30"/>
    </location>
</feature>
<dbReference type="FunFam" id="3.40.30.10:FF:000001">
    <property type="entry name" value="Thioredoxin"/>
    <property type="match status" value="1"/>
</dbReference>
<feature type="site" description="Contributes to redox potential value" evidence="8">
    <location>
        <position position="31"/>
    </location>
</feature>
<evidence type="ECO:0000259" key="10">
    <source>
        <dbReference type="PROSITE" id="PS51352"/>
    </source>
</evidence>
<dbReference type="InterPro" id="IPR017937">
    <property type="entry name" value="Thioredoxin_CS"/>
</dbReference>
<evidence type="ECO:0000256" key="9">
    <source>
        <dbReference type="PIRSR" id="PIRSR000077-4"/>
    </source>
</evidence>
<organism evidence="12 13">
    <name type="scientific">Slackia equolifaciens</name>
    <dbReference type="NCBI Taxonomy" id="498718"/>
    <lineage>
        <taxon>Bacteria</taxon>
        <taxon>Bacillati</taxon>
        <taxon>Actinomycetota</taxon>
        <taxon>Coriobacteriia</taxon>
        <taxon>Eggerthellales</taxon>
        <taxon>Eggerthellaceae</taxon>
        <taxon>Slackia</taxon>
    </lineage>
</organism>
<dbReference type="Proteomes" id="UP000269591">
    <property type="component" value="Unassembled WGS sequence"/>
</dbReference>
<feature type="active site" description="Nucleophile" evidence="8">
    <location>
        <position position="33"/>
    </location>
</feature>
<sequence length="102" mass="10887">MAQVISSSEFDSKVLGAQGPVLVDFFATWCGPCKMLAPILDEVAAEVQGKAAVYKVDVDASPDLAQRYNVMSVPTLIVFENGQIKRSTMGAQPKQSLLALLA</sequence>
<evidence type="ECO:0000256" key="7">
    <source>
        <dbReference type="PIRNR" id="PIRNR000077"/>
    </source>
</evidence>
<reference evidence="13" key="1">
    <citation type="submission" date="2018-05" db="EMBL/GenBank/DDBJ databases">
        <title>Genome Sequencing of selected type strains of the family Eggerthellaceae.</title>
        <authorList>
            <person name="Danylec N."/>
            <person name="Stoll D.A."/>
            <person name="Doetsch A."/>
            <person name="Huch M."/>
        </authorList>
    </citation>
    <scope>NUCLEOTIDE SEQUENCE [LARGE SCALE GENOMIC DNA]</scope>
    <source>
        <strain evidence="13">DSM 24851</strain>
    </source>
</reference>
<keyword evidence="4 9" id="KW-1015">Disulfide bond</keyword>
<keyword evidence="3" id="KW-0249">Electron transport</keyword>
<evidence type="ECO:0000256" key="5">
    <source>
        <dbReference type="ARBA" id="ARBA00023284"/>
    </source>
</evidence>
<dbReference type="EMBL" id="DYWI01000173">
    <property type="protein sequence ID" value="HJF66212.1"/>
    <property type="molecule type" value="Genomic_DNA"/>
</dbReference>
<comment type="caution">
    <text evidence="12">The sequence shown here is derived from an EMBL/GenBank/DDBJ whole genome shotgun (WGS) entry which is preliminary data.</text>
</comment>
<comment type="similarity">
    <text evidence="1 7">Belongs to the thioredoxin family.</text>
</comment>
<keyword evidence="2" id="KW-0813">Transport</keyword>
<evidence type="ECO:0000256" key="1">
    <source>
        <dbReference type="ARBA" id="ARBA00008987"/>
    </source>
</evidence>
<dbReference type="GO" id="GO:0015035">
    <property type="term" value="F:protein-disulfide reductase activity"/>
    <property type="evidence" value="ECO:0007669"/>
    <property type="project" value="UniProtKB-UniRule"/>
</dbReference>
<dbReference type="Gene3D" id="3.40.30.10">
    <property type="entry name" value="Glutaredoxin"/>
    <property type="match status" value="1"/>
</dbReference>
<evidence type="ECO:0000313" key="11">
    <source>
        <dbReference type="EMBL" id="HJF66212.1"/>
    </source>
</evidence>
<gene>
    <name evidence="12" type="primary">trxA</name>
    <name evidence="12" type="ORF">DMP06_02275</name>
    <name evidence="11" type="ORF">K8U77_08900</name>
</gene>
<evidence type="ECO:0000256" key="8">
    <source>
        <dbReference type="PIRSR" id="PIRSR000077-1"/>
    </source>
</evidence>
<dbReference type="PANTHER" id="PTHR45663">
    <property type="entry name" value="GEO12009P1"/>
    <property type="match status" value="1"/>
</dbReference>
<dbReference type="NCBIfam" id="TIGR01068">
    <property type="entry name" value="thioredoxin"/>
    <property type="match status" value="1"/>
</dbReference>
<dbReference type="PANTHER" id="PTHR45663:SF11">
    <property type="entry name" value="GEO12009P1"/>
    <property type="match status" value="1"/>
</dbReference>
<dbReference type="GO" id="GO:0045454">
    <property type="term" value="P:cell redox homeostasis"/>
    <property type="evidence" value="ECO:0007669"/>
    <property type="project" value="TreeGrafter"/>
</dbReference>
<evidence type="ECO:0000256" key="3">
    <source>
        <dbReference type="ARBA" id="ARBA00022982"/>
    </source>
</evidence>
<dbReference type="EMBL" id="QIBX01000002">
    <property type="protein sequence ID" value="RNL41432.1"/>
    <property type="molecule type" value="Genomic_DNA"/>
</dbReference>
<dbReference type="InterPro" id="IPR013766">
    <property type="entry name" value="Thioredoxin_domain"/>
</dbReference>
<proteinExistence type="inferred from homology"/>
<reference evidence="12" key="2">
    <citation type="journal article" date="2019" name="Microbiol. Resour. Announc.">
        <title>Draft Genome Sequences of Type Strains of Gordonibacter faecihominis, Paraeggerthella hongkongensis, Parvibacter caecicola,Slackia equolifaciens, Slackia faecicanis, and Slackia isoflavoniconvertens.</title>
        <authorList>
            <person name="Danylec N."/>
            <person name="Stoll D.A."/>
            <person name="Dotsch A."/>
            <person name="Huch M."/>
        </authorList>
    </citation>
    <scope>NUCLEOTIDE SEQUENCE</scope>
    <source>
        <strain evidence="12">DSM 24851</strain>
    </source>
</reference>
<dbReference type="InterPro" id="IPR036249">
    <property type="entry name" value="Thioredoxin-like_sf"/>
</dbReference>
<dbReference type="RefSeq" id="WP_123208130.1">
    <property type="nucleotide sequence ID" value="NZ_JBHTHO010000031.1"/>
</dbReference>
<feature type="site" description="Deprotonates C-terminal active site Cys" evidence="8">
    <location>
        <position position="24"/>
    </location>
</feature>
<keyword evidence="5 9" id="KW-0676">Redox-active center</keyword>
<dbReference type="OrthoDB" id="9790390at2"/>
<evidence type="ECO:0000256" key="6">
    <source>
        <dbReference type="NCBIfam" id="TIGR01068"/>
    </source>
</evidence>
<accession>A0A3N0B2W2</accession>
<dbReference type="PRINTS" id="PR00421">
    <property type="entry name" value="THIOREDOXIN"/>
</dbReference>
<evidence type="ECO:0000313" key="13">
    <source>
        <dbReference type="Proteomes" id="UP000269591"/>
    </source>
</evidence>
<evidence type="ECO:0000256" key="4">
    <source>
        <dbReference type="ARBA" id="ARBA00023157"/>
    </source>
</evidence>
<evidence type="ECO:0000256" key="2">
    <source>
        <dbReference type="ARBA" id="ARBA00022448"/>
    </source>
</evidence>
<keyword evidence="13" id="KW-1185">Reference proteome</keyword>
<reference evidence="11" key="3">
    <citation type="journal article" date="2021" name="PeerJ">
        <title>Extensive microbial diversity within the chicken gut microbiome revealed by metagenomics and culture.</title>
        <authorList>
            <person name="Gilroy R."/>
            <person name="Ravi A."/>
            <person name="Getino M."/>
            <person name="Pursley I."/>
            <person name="Horton D.L."/>
            <person name="Alikhan N.F."/>
            <person name="Baker D."/>
            <person name="Gharbi K."/>
            <person name="Hall N."/>
            <person name="Watson M."/>
            <person name="Adriaenssens E.M."/>
            <person name="Foster-Nyarko E."/>
            <person name="Jarju S."/>
            <person name="Secka A."/>
            <person name="Antonio M."/>
            <person name="Oren A."/>
            <person name="Chaudhuri R.R."/>
            <person name="La Ragione R."/>
            <person name="Hildebrand F."/>
            <person name="Pallen M.J."/>
        </authorList>
    </citation>
    <scope>NUCLEOTIDE SEQUENCE</scope>
    <source>
        <strain evidence="11">ChiGjej6B6-11269</strain>
    </source>
</reference>
<dbReference type="GO" id="GO:0005829">
    <property type="term" value="C:cytosol"/>
    <property type="evidence" value="ECO:0007669"/>
    <property type="project" value="TreeGrafter"/>
</dbReference>
<dbReference type="InterPro" id="IPR005746">
    <property type="entry name" value="Thioredoxin"/>
</dbReference>
<name>A0A3N0B2W2_9ACTN</name>
<feature type="site" description="Contributes to redox potential value" evidence="8">
    <location>
        <position position="32"/>
    </location>
</feature>
<reference evidence="11" key="4">
    <citation type="submission" date="2021-09" db="EMBL/GenBank/DDBJ databases">
        <authorList>
            <person name="Gilroy R."/>
        </authorList>
    </citation>
    <scope>NUCLEOTIDE SEQUENCE</scope>
    <source>
        <strain evidence="11">ChiGjej6B6-11269</strain>
    </source>
</reference>
<dbReference type="AlphaFoldDB" id="A0A3N0B2W2"/>
<dbReference type="PIRSF" id="PIRSF000077">
    <property type="entry name" value="Thioredoxin"/>
    <property type="match status" value="1"/>
</dbReference>
<dbReference type="Proteomes" id="UP000786989">
    <property type="component" value="Unassembled WGS sequence"/>
</dbReference>
<feature type="disulfide bond" description="Redox-active" evidence="9">
    <location>
        <begin position="30"/>
        <end position="33"/>
    </location>
</feature>
<dbReference type="SMR" id="A0A3N0B2W2"/>
<dbReference type="PROSITE" id="PS00194">
    <property type="entry name" value="THIOREDOXIN_1"/>
    <property type="match status" value="1"/>
</dbReference>
<dbReference type="PROSITE" id="PS51352">
    <property type="entry name" value="THIOREDOXIN_2"/>
    <property type="match status" value="1"/>
</dbReference>
<feature type="domain" description="Thioredoxin" evidence="10">
    <location>
        <begin position="1"/>
        <end position="102"/>
    </location>
</feature>
<dbReference type="Pfam" id="PF00085">
    <property type="entry name" value="Thioredoxin"/>
    <property type="match status" value="1"/>
</dbReference>